<sequence>MLALYEQSDDFLRQALIYLEIAVDAENPFDPAPKNAFLAKVEDRFS</sequence>
<organism evidence="1 2">
    <name type="scientific">Panagrellus redivivus</name>
    <name type="common">Microworm</name>
    <dbReference type="NCBI Taxonomy" id="6233"/>
    <lineage>
        <taxon>Eukaryota</taxon>
        <taxon>Metazoa</taxon>
        <taxon>Ecdysozoa</taxon>
        <taxon>Nematoda</taxon>
        <taxon>Chromadorea</taxon>
        <taxon>Rhabditida</taxon>
        <taxon>Tylenchina</taxon>
        <taxon>Panagrolaimomorpha</taxon>
        <taxon>Panagrolaimoidea</taxon>
        <taxon>Panagrolaimidae</taxon>
        <taxon>Panagrellus</taxon>
    </lineage>
</organism>
<proteinExistence type="predicted"/>
<keyword evidence="1" id="KW-1185">Reference proteome</keyword>
<name>A0A7E4UV12_PANRE</name>
<accession>A0A7E4UV12</accession>
<protein>
    <submittedName>
        <fullName evidence="2">Epsilon-coat protein</fullName>
    </submittedName>
</protein>
<dbReference type="WBParaSite" id="Pan_g12902.t1">
    <property type="protein sequence ID" value="Pan_g12902.t1"/>
    <property type="gene ID" value="Pan_g12902"/>
</dbReference>
<reference evidence="1" key="1">
    <citation type="journal article" date="2013" name="Genetics">
        <title>The draft genome and transcriptome of Panagrellus redivivus are shaped by the harsh demands of a free-living lifestyle.</title>
        <authorList>
            <person name="Srinivasan J."/>
            <person name="Dillman A.R."/>
            <person name="Macchietto M.G."/>
            <person name="Heikkinen L."/>
            <person name="Lakso M."/>
            <person name="Fracchia K.M."/>
            <person name="Antoshechkin I."/>
            <person name="Mortazavi A."/>
            <person name="Wong G."/>
            <person name="Sternberg P.W."/>
        </authorList>
    </citation>
    <scope>NUCLEOTIDE SEQUENCE [LARGE SCALE GENOMIC DNA]</scope>
    <source>
        <strain evidence="1">MT8872</strain>
    </source>
</reference>
<dbReference type="Proteomes" id="UP000492821">
    <property type="component" value="Unassembled WGS sequence"/>
</dbReference>
<evidence type="ECO:0000313" key="1">
    <source>
        <dbReference type="Proteomes" id="UP000492821"/>
    </source>
</evidence>
<dbReference type="AlphaFoldDB" id="A0A7E4UV12"/>
<reference evidence="2" key="2">
    <citation type="submission" date="2020-10" db="UniProtKB">
        <authorList>
            <consortium name="WormBaseParasite"/>
        </authorList>
    </citation>
    <scope>IDENTIFICATION</scope>
</reference>
<evidence type="ECO:0000313" key="2">
    <source>
        <dbReference type="WBParaSite" id="Pan_g12902.t1"/>
    </source>
</evidence>